<evidence type="ECO:0000256" key="1">
    <source>
        <dbReference type="SAM" id="MobiDB-lite"/>
    </source>
</evidence>
<reference evidence="2 3" key="1">
    <citation type="submission" date="2019-07" db="EMBL/GenBank/DDBJ databases">
        <title>De Novo Assembly of kiwifruit Actinidia rufa.</title>
        <authorList>
            <person name="Sugita-Konishi S."/>
            <person name="Sato K."/>
            <person name="Mori E."/>
            <person name="Abe Y."/>
            <person name="Kisaki G."/>
            <person name="Hamano K."/>
            <person name="Suezawa K."/>
            <person name="Otani M."/>
            <person name="Fukuda T."/>
            <person name="Manabe T."/>
            <person name="Gomi K."/>
            <person name="Tabuchi M."/>
            <person name="Akimitsu K."/>
            <person name="Kataoka I."/>
        </authorList>
    </citation>
    <scope>NUCLEOTIDE SEQUENCE [LARGE SCALE GENOMIC DNA]</scope>
    <source>
        <strain evidence="3">cv. Fuchu</strain>
    </source>
</reference>
<dbReference type="Proteomes" id="UP000585474">
    <property type="component" value="Unassembled WGS sequence"/>
</dbReference>
<protein>
    <submittedName>
        <fullName evidence="2">Uncharacterized protein</fullName>
    </submittedName>
</protein>
<dbReference type="AlphaFoldDB" id="A0A7J0F176"/>
<name>A0A7J0F176_9ERIC</name>
<dbReference type="EMBL" id="BJWL01000008">
    <property type="protein sequence ID" value="GFY92410.1"/>
    <property type="molecule type" value="Genomic_DNA"/>
</dbReference>
<evidence type="ECO:0000313" key="2">
    <source>
        <dbReference type="EMBL" id="GFY92410.1"/>
    </source>
</evidence>
<accession>A0A7J0F176</accession>
<comment type="caution">
    <text evidence="2">The sequence shown here is derived from an EMBL/GenBank/DDBJ whole genome shotgun (WGS) entry which is preliminary data.</text>
</comment>
<feature type="region of interest" description="Disordered" evidence="1">
    <location>
        <begin position="356"/>
        <end position="406"/>
    </location>
</feature>
<organism evidence="2 3">
    <name type="scientific">Actinidia rufa</name>
    <dbReference type="NCBI Taxonomy" id="165716"/>
    <lineage>
        <taxon>Eukaryota</taxon>
        <taxon>Viridiplantae</taxon>
        <taxon>Streptophyta</taxon>
        <taxon>Embryophyta</taxon>
        <taxon>Tracheophyta</taxon>
        <taxon>Spermatophyta</taxon>
        <taxon>Magnoliopsida</taxon>
        <taxon>eudicotyledons</taxon>
        <taxon>Gunneridae</taxon>
        <taxon>Pentapetalae</taxon>
        <taxon>asterids</taxon>
        <taxon>Ericales</taxon>
        <taxon>Actinidiaceae</taxon>
        <taxon>Actinidia</taxon>
    </lineage>
</organism>
<evidence type="ECO:0000313" key="3">
    <source>
        <dbReference type="Proteomes" id="UP000585474"/>
    </source>
</evidence>
<feature type="compositionally biased region" description="Acidic residues" evidence="1">
    <location>
        <begin position="396"/>
        <end position="406"/>
    </location>
</feature>
<sequence length="406" mass="44143">MPSMSQSRFGVITLPGLLWSDNLKVMLAVARTMPVLGNVLIELRRRNLSRLLHSDNSAAVIALARLELVVVSFISLQLSISSHKLSQCFPRFIISTYCLGHASRSDSMCHAPPRRSLNSEELSAKLNKDAAISKEHNSSEGSASSTSSFGLTRVTRRSFAAYEEEMRGYFSTELPNHSDSIASPGSTLAFTVSPEVDGSLSNAPLHDKLKGKSQYQFGSGPGCHTPERCCRCLGGGLRRNSRFADDEKLAFATVDQLKLDLAVAMDTRDTGYAASTKAQNEAIAVLAQRDKALQNLAKLQKVACSTVYKRVFNRGISCADHPVWAKAAPEVELLDFPDSYSPLILHDFNEKEYMNQPAEEDEAIAPKVDPASDGDGPRDVVIAETNGYGDGKPEGMTEDADLDISP</sequence>
<keyword evidence="3" id="KW-1185">Reference proteome</keyword>
<proteinExistence type="predicted"/>
<gene>
    <name evidence="2" type="ORF">Acr_08g0008060</name>
</gene>